<keyword evidence="1" id="KW-0812">Transmembrane</keyword>
<gene>
    <name evidence="2" type="ORF">KGD82_03900</name>
</gene>
<keyword evidence="3" id="KW-1185">Reference proteome</keyword>
<evidence type="ECO:0000256" key="1">
    <source>
        <dbReference type="SAM" id="Phobius"/>
    </source>
</evidence>
<organism evidence="2 3">
    <name type="scientific">Nocardiopsis eucommiae</name>
    <dbReference type="NCBI Taxonomy" id="2831970"/>
    <lineage>
        <taxon>Bacteria</taxon>
        <taxon>Bacillati</taxon>
        <taxon>Actinomycetota</taxon>
        <taxon>Actinomycetes</taxon>
        <taxon>Streptosporangiales</taxon>
        <taxon>Nocardiopsidaceae</taxon>
        <taxon>Nocardiopsis</taxon>
    </lineage>
</organism>
<dbReference type="Proteomes" id="UP000682416">
    <property type="component" value="Chromosome"/>
</dbReference>
<keyword evidence="1" id="KW-1133">Transmembrane helix</keyword>
<keyword evidence="1" id="KW-0472">Membrane</keyword>
<protein>
    <submittedName>
        <fullName evidence="2">Uncharacterized protein</fullName>
    </submittedName>
</protein>
<dbReference type="EMBL" id="CP074402">
    <property type="protein sequence ID" value="QVJ02035.1"/>
    <property type="molecule type" value="Genomic_DNA"/>
</dbReference>
<feature type="transmembrane region" description="Helical" evidence="1">
    <location>
        <begin position="43"/>
        <end position="67"/>
    </location>
</feature>
<proteinExistence type="predicted"/>
<sequence length="343" mass="36643">MLEVLRELTMGEDPATAVSGLVAAEWTGVSTPRLRHVGRPRRTVAPFLLAGTAAVLVGALIGGGALVSTVGSPVGAGGPDTDDAAAEAAGEVVEEERTGPAVAEVPEDVDAVVADAVELALAASSFTTYDRLYTNDIGDQTQTHYRYTEEPQPAMSRTVHFGPSTNGELSFGEDLAELVHFAPENTGVIGGGERRYFRDPGPGSPETEAPRVLWEEKLRTLEGLTAEGAQVTYEGRSTIGDVEIPEELLGDVDPLERGGHHYTGTFDHRFVGLSHGPVEVEFDLWISEEGHPVRFVAVGVPEPGALAENGEPRSYTQHLDFMRFDLPVDVEVPEPTEIQATRP</sequence>
<dbReference type="KEGG" id="nec:KGD82_03900"/>
<evidence type="ECO:0000313" key="2">
    <source>
        <dbReference type="EMBL" id="QVJ02035.1"/>
    </source>
</evidence>
<reference evidence="2" key="1">
    <citation type="submission" date="2021-05" db="EMBL/GenBank/DDBJ databases">
        <authorList>
            <person name="Kaiqin L."/>
            <person name="Jian G."/>
        </authorList>
    </citation>
    <scope>NUCLEOTIDE SEQUENCE</scope>
    <source>
        <strain evidence="2">HDS5</strain>
    </source>
</reference>
<accession>A0A975LAB3</accession>
<name>A0A975LAB3_9ACTN</name>
<dbReference type="AlphaFoldDB" id="A0A975LAB3"/>
<evidence type="ECO:0000313" key="3">
    <source>
        <dbReference type="Proteomes" id="UP000682416"/>
    </source>
</evidence>